<dbReference type="EMBL" id="CAJVQB010019304">
    <property type="protein sequence ID" value="CAG8790679.1"/>
    <property type="molecule type" value="Genomic_DNA"/>
</dbReference>
<protein>
    <submittedName>
        <fullName evidence="1">4431_t:CDS:1</fullName>
    </submittedName>
</protein>
<name>A0ABN7VPD7_GIGMA</name>
<accession>A0ABN7VPD7</accession>
<evidence type="ECO:0000313" key="1">
    <source>
        <dbReference type="EMBL" id="CAG8790679.1"/>
    </source>
</evidence>
<organism evidence="1 2">
    <name type="scientific">Gigaspora margarita</name>
    <dbReference type="NCBI Taxonomy" id="4874"/>
    <lineage>
        <taxon>Eukaryota</taxon>
        <taxon>Fungi</taxon>
        <taxon>Fungi incertae sedis</taxon>
        <taxon>Mucoromycota</taxon>
        <taxon>Glomeromycotina</taxon>
        <taxon>Glomeromycetes</taxon>
        <taxon>Diversisporales</taxon>
        <taxon>Gigasporaceae</taxon>
        <taxon>Gigaspora</taxon>
    </lineage>
</organism>
<comment type="caution">
    <text evidence="1">The sequence shown here is derived from an EMBL/GenBank/DDBJ whole genome shotgun (WGS) entry which is preliminary data.</text>
</comment>
<sequence>DEALNATAEAITALVQNIEKGDEKSLLKIDFYYSNGTQNPVT</sequence>
<evidence type="ECO:0000313" key="2">
    <source>
        <dbReference type="Proteomes" id="UP000789901"/>
    </source>
</evidence>
<feature type="non-terminal residue" evidence="1">
    <location>
        <position position="1"/>
    </location>
</feature>
<reference evidence="1 2" key="1">
    <citation type="submission" date="2021-06" db="EMBL/GenBank/DDBJ databases">
        <authorList>
            <person name="Kallberg Y."/>
            <person name="Tangrot J."/>
            <person name="Rosling A."/>
        </authorList>
    </citation>
    <scope>NUCLEOTIDE SEQUENCE [LARGE SCALE GENOMIC DNA]</scope>
    <source>
        <strain evidence="1 2">120-4 pot B 10/14</strain>
    </source>
</reference>
<dbReference type="Proteomes" id="UP000789901">
    <property type="component" value="Unassembled WGS sequence"/>
</dbReference>
<keyword evidence="2" id="KW-1185">Reference proteome</keyword>
<proteinExistence type="predicted"/>
<gene>
    <name evidence="1" type="ORF">GMARGA_LOCUS21183</name>
</gene>